<keyword evidence="1" id="KW-0732">Signal</keyword>
<sequence length="110" mass="12920">MWWLWHRDVHRCVWAGSFTSLLLQSIVPLSGQFGPKDSNNNNIQQPNPPKRTFSGAPFAMHVRNQRSKPIGELTPLKLHLRQRYRHIAEYWIMSLGGQYAMRISSKWVYT</sequence>
<dbReference type="Proteomes" id="UP000326924">
    <property type="component" value="Unassembled WGS sequence"/>
</dbReference>
<comment type="caution">
    <text evidence="2">The sequence shown here is derived from an EMBL/GenBank/DDBJ whole genome shotgun (WGS) entry which is preliminary data.</text>
</comment>
<organism evidence="2 3">
    <name type="scientific">Sphaerosporella brunnea</name>
    <dbReference type="NCBI Taxonomy" id="1250544"/>
    <lineage>
        <taxon>Eukaryota</taxon>
        <taxon>Fungi</taxon>
        <taxon>Dikarya</taxon>
        <taxon>Ascomycota</taxon>
        <taxon>Pezizomycotina</taxon>
        <taxon>Pezizomycetes</taxon>
        <taxon>Pezizales</taxon>
        <taxon>Pyronemataceae</taxon>
        <taxon>Sphaerosporella</taxon>
    </lineage>
</organism>
<dbReference type="InParanoid" id="A0A5J5ELN6"/>
<feature type="chain" id="PRO_5023828873" description="Secreted protein" evidence="1">
    <location>
        <begin position="16"/>
        <end position="110"/>
    </location>
</feature>
<dbReference type="AlphaFoldDB" id="A0A5J5ELN6"/>
<name>A0A5J5ELN6_9PEZI</name>
<dbReference type="EMBL" id="VXIS01000203">
    <property type="protein sequence ID" value="KAA8897081.1"/>
    <property type="molecule type" value="Genomic_DNA"/>
</dbReference>
<gene>
    <name evidence="2" type="ORF">FN846DRAFT_264934</name>
</gene>
<protein>
    <recommendedName>
        <fullName evidence="4">Secreted protein</fullName>
    </recommendedName>
</protein>
<reference evidence="2 3" key="1">
    <citation type="submission" date="2019-09" db="EMBL/GenBank/DDBJ databases">
        <title>Draft genome of the ectomycorrhizal ascomycete Sphaerosporella brunnea.</title>
        <authorList>
            <consortium name="DOE Joint Genome Institute"/>
            <person name="Benucci G.M."/>
            <person name="Marozzi G."/>
            <person name="Antonielli L."/>
            <person name="Sanchez S."/>
            <person name="Marco P."/>
            <person name="Wang X."/>
            <person name="Falini L.B."/>
            <person name="Barry K."/>
            <person name="Haridas S."/>
            <person name="Lipzen A."/>
            <person name="Labutti K."/>
            <person name="Grigoriev I.V."/>
            <person name="Murat C."/>
            <person name="Martin F."/>
            <person name="Albertini E."/>
            <person name="Donnini D."/>
            <person name="Bonito G."/>
        </authorList>
    </citation>
    <scope>NUCLEOTIDE SEQUENCE [LARGE SCALE GENOMIC DNA]</scope>
    <source>
        <strain evidence="2 3">Sb_GMNB300</strain>
    </source>
</reference>
<proteinExistence type="predicted"/>
<evidence type="ECO:0008006" key="4">
    <source>
        <dbReference type="Google" id="ProtNLM"/>
    </source>
</evidence>
<evidence type="ECO:0000256" key="1">
    <source>
        <dbReference type="SAM" id="SignalP"/>
    </source>
</evidence>
<evidence type="ECO:0000313" key="2">
    <source>
        <dbReference type="EMBL" id="KAA8897081.1"/>
    </source>
</evidence>
<evidence type="ECO:0000313" key="3">
    <source>
        <dbReference type="Proteomes" id="UP000326924"/>
    </source>
</evidence>
<feature type="signal peptide" evidence="1">
    <location>
        <begin position="1"/>
        <end position="15"/>
    </location>
</feature>
<accession>A0A5J5ELN6</accession>
<keyword evidence="3" id="KW-1185">Reference proteome</keyword>